<evidence type="ECO:0000313" key="2">
    <source>
        <dbReference type="Proteomes" id="UP000009096"/>
    </source>
</evidence>
<dbReference type="RefSeq" id="XP_018762215.1">
    <property type="nucleotide sequence ID" value="XM_018903450.1"/>
</dbReference>
<gene>
    <name evidence="1" type="ORF">FVEG_14116</name>
</gene>
<organism evidence="1 2">
    <name type="scientific">Gibberella moniliformis (strain M3125 / FGSC 7600)</name>
    <name type="common">Maize ear and stalk rot fungus</name>
    <name type="synonym">Fusarium verticillioides</name>
    <dbReference type="NCBI Taxonomy" id="334819"/>
    <lineage>
        <taxon>Eukaryota</taxon>
        <taxon>Fungi</taxon>
        <taxon>Dikarya</taxon>
        <taxon>Ascomycota</taxon>
        <taxon>Pezizomycotina</taxon>
        <taxon>Sordariomycetes</taxon>
        <taxon>Hypocreomycetidae</taxon>
        <taxon>Hypocreales</taxon>
        <taxon>Nectriaceae</taxon>
        <taxon>Fusarium</taxon>
        <taxon>Fusarium fujikuroi species complex</taxon>
    </lineage>
</organism>
<reference evidence="2" key="1">
    <citation type="journal article" date="2007" name="Science">
        <title>The Fusarium graminearum genome reveals a link between localized polymorphism and pathogen specialization.</title>
        <authorList>
            <person name="Cuomo C.A."/>
            <person name="Gueldener U."/>
            <person name="Xu J.-R."/>
            <person name="Trail F."/>
            <person name="Turgeon B.G."/>
            <person name="Di Pietro A."/>
            <person name="Walton J.D."/>
            <person name="Ma L.-J."/>
            <person name="Baker S.E."/>
            <person name="Rep M."/>
            <person name="Adam G."/>
            <person name="Antoniw J."/>
            <person name="Baldwin T."/>
            <person name="Calvo S.E."/>
            <person name="Chang Y.-L."/>
            <person name="DeCaprio D."/>
            <person name="Gale L.R."/>
            <person name="Gnerre S."/>
            <person name="Goswami R.S."/>
            <person name="Hammond-Kosack K."/>
            <person name="Harris L.J."/>
            <person name="Hilburn K."/>
            <person name="Kennell J.C."/>
            <person name="Kroken S."/>
            <person name="Magnuson J.K."/>
            <person name="Mannhaupt G."/>
            <person name="Mauceli E.W."/>
            <person name="Mewes H.-W."/>
            <person name="Mitterbauer R."/>
            <person name="Muehlbauer G."/>
            <person name="Muensterkoetter M."/>
            <person name="Nelson D."/>
            <person name="O'Donnell K."/>
            <person name="Ouellet T."/>
            <person name="Qi W."/>
            <person name="Quesneville H."/>
            <person name="Roncero M.I.G."/>
            <person name="Seong K.-Y."/>
            <person name="Tetko I.V."/>
            <person name="Urban M."/>
            <person name="Waalwijk C."/>
            <person name="Ward T.J."/>
            <person name="Yao J."/>
            <person name="Birren B.W."/>
            <person name="Kistler H.C."/>
        </authorList>
    </citation>
    <scope>NUCLEOTIDE SEQUENCE [LARGE SCALE GENOMIC DNA]</scope>
    <source>
        <strain evidence="2">M3125 / FGSC 7600</strain>
    </source>
</reference>
<dbReference type="KEGG" id="fvr:FVEG_14116"/>
<proteinExistence type="predicted"/>
<dbReference type="AlphaFoldDB" id="W7N8E7"/>
<reference evidence="1 2" key="2">
    <citation type="journal article" date="2010" name="Nature">
        <title>Comparative genomics reveals mobile pathogenicity chromosomes in Fusarium.</title>
        <authorList>
            <person name="Ma L.J."/>
            <person name="van der Does H.C."/>
            <person name="Borkovich K.A."/>
            <person name="Coleman J.J."/>
            <person name="Daboussi M.J."/>
            <person name="Di Pietro A."/>
            <person name="Dufresne M."/>
            <person name="Freitag M."/>
            <person name="Grabherr M."/>
            <person name="Henrissat B."/>
            <person name="Houterman P.M."/>
            <person name="Kang S."/>
            <person name="Shim W.B."/>
            <person name="Woloshuk C."/>
            <person name="Xie X."/>
            <person name="Xu J.R."/>
            <person name="Antoniw J."/>
            <person name="Baker S.E."/>
            <person name="Bluhm B.H."/>
            <person name="Breakspear A."/>
            <person name="Brown D.W."/>
            <person name="Butchko R.A."/>
            <person name="Chapman S."/>
            <person name="Coulson R."/>
            <person name="Coutinho P.M."/>
            <person name="Danchin E.G."/>
            <person name="Diener A."/>
            <person name="Gale L.R."/>
            <person name="Gardiner D.M."/>
            <person name="Goff S."/>
            <person name="Hammond-Kosack K.E."/>
            <person name="Hilburn K."/>
            <person name="Hua-Van A."/>
            <person name="Jonkers W."/>
            <person name="Kazan K."/>
            <person name="Kodira C.D."/>
            <person name="Koehrsen M."/>
            <person name="Kumar L."/>
            <person name="Lee Y.H."/>
            <person name="Li L."/>
            <person name="Manners J.M."/>
            <person name="Miranda-Saavedra D."/>
            <person name="Mukherjee M."/>
            <person name="Park G."/>
            <person name="Park J."/>
            <person name="Park S.Y."/>
            <person name="Proctor R.H."/>
            <person name="Regev A."/>
            <person name="Ruiz-Roldan M.C."/>
            <person name="Sain D."/>
            <person name="Sakthikumar S."/>
            <person name="Sykes S."/>
            <person name="Schwartz D.C."/>
            <person name="Turgeon B.G."/>
            <person name="Wapinski I."/>
            <person name="Yoder O."/>
            <person name="Young S."/>
            <person name="Zeng Q."/>
            <person name="Zhou S."/>
            <person name="Galagan J."/>
            <person name="Cuomo C.A."/>
            <person name="Kistler H.C."/>
            <person name="Rep M."/>
        </authorList>
    </citation>
    <scope>NUCLEOTIDE SEQUENCE [LARGE SCALE GENOMIC DNA]</scope>
    <source>
        <strain evidence="2">M3125 / FGSC 7600</strain>
    </source>
</reference>
<dbReference type="Proteomes" id="UP000009096">
    <property type="component" value="Unassembled WGS sequence"/>
</dbReference>
<accession>W7N8E7</accession>
<sequence length="61" mass="7290">MCAQIHRCHRRADQLSVRASSWLCCSRRSSQVQQWHGFERSHQEPSRCYRNSCQGSQVRRQ</sequence>
<dbReference type="VEuPathDB" id="FungiDB:FVEG_14116"/>
<protein>
    <submittedName>
        <fullName evidence="1">Uncharacterized protein</fullName>
    </submittedName>
</protein>
<name>W7N8E7_GIBM7</name>
<dbReference type="GeneID" id="30071394"/>
<keyword evidence="2" id="KW-1185">Reference proteome</keyword>
<evidence type="ECO:0000313" key="1">
    <source>
        <dbReference type="EMBL" id="EWG56024.1"/>
    </source>
</evidence>
<dbReference type="EMBL" id="DS022268">
    <property type="protein sequence ID" value="EWG56024.1"/>
    <property type="molecule type" value="Genomic_DNA"/>
</dbReference>